<reference evidence="2 3" key="1">
    <citation type="submission" date="2011-11" db="EMBL/GenBank/DDBJ databases">
        <title>The Noncontiguous Finished genome of Desulfosporosinus youngiae DSM 17734.</title>
        <authorList>
            <consortium name="US DOE Joint Genome Institute (JGI-PGF)"/>
            <person name="Lucas S."/>
            <person name="Han J."/>
            <person name="Lapidus A."/>
            <person name="Cheng J.-F."/>
            <person name="Goodwin L."/>
            <person name="Pitluck S."/>
            <person name="Peters L."/>
            <person name="Ovchinnikova G."/>
            <person name="Lu M."/>
            <person name="Land M.L."/>
            <person name="Hauser L."/>
            <person name="Pester M."/>
            <person name="Spring S."/>
            <person name="Ollivier B."/>
            <person name="Rattei T."/>
            <person name="Klenk H.-P."/>
            <person name="Wagner M."/>
            <person name="Loy A."/>
            <person name="Woyke T.J."/>
        </authorList>
    </citation>
    <scope>NUCLEOTIDE SEQUENCE [LARGE SCALE GENOMIC DNA]</scope>
    <source>
        <strain evidence="2 3">DSM 17734</strain>
    </source>
</reference>
<feature type="transmembrane region" description="Helical" evidence="1">
    <location>
        <begin position="105"/>
        <end position="125"/>
    </location>
</feature>
<keyword evidence="1" id="KW-1133">Transmembrane helix</keyword>
<dbReference type="OrthoDB" id="1798681at2"/>
<dbReference type="HOGENOM" id="CLU_149215_0_0_9"/>
<dbReference type="Proteomes" id="UP000005104">
    <property type="component" value="Chromosome"/>
</dbReference>
<dbReference type="AlphaFoldDB" id="H5Y5J0"/>
<dbReference type="EMBL" id="CM001441">
    <property type="protein sequence ID" value="EHQ90577.1"/>
    <property type="molecule type" value="Genomic_DNA"/>
</dbReference>
<protein>
    <submittedName>
        <fullName evidence="2">Uncharacterized protein</fullName>
    </submittedName>
</protein>
<feature type="transmembrane region" description="Helical" evidence="1">
    <location>
        <begin position="63"/>
        <end position="85"/>
    </location>
</feature>
<dbReference type="eggNOG" id="ENOG5033YGW">
    <property type="taxonomic scope" value="Bacteria"/>
</dbReference>
<organism evidence="2 3">
    <name type="scientific">Desulfosporosinus youngiae DSM 17734</name>
    <dbReference type="NCBI Taxonomy" id="768710"/>
    <lineage>
        <taxon>Bacteria</taxon>
        <taxon>Bacillati</taxon>
        <taxon>Bacillota</taxon>
        <taxon>Clostridia</taxon>
        <taxon>Eubacteriales</taxon>
        <taxon>Desulfitobacteriaceae</taxon>
        <taxon>Desulfosporosinus</taxon>
    </lineage>
</organism>
<sequence>MIALNDRTAINKFELDLSLVKDERISDILFVIASIIALISTYQAEKEIIAKEFNKESIADNSAYTIAASSWTFFIGSIIFTYVSVARYCQIATDDPDVSPLTLKGGKYSVVGNIISVIGFCLVAIGDQLKANASSSSGPATISR</sequence>
<proteinExistence type="predicted"/>
<name>H5Y5J0_9FIRM</name>
<keyword evidence="1" id="KW-0472">Membrane</keyword>
<evidence type="ECO:0000256" key="1">
    <source>
        <dbReference type="SAM" id="Phobius"/>
    </source>
</evidence>
<dbReference type="STRING" id="768710.DesyoDRAFT_3573"/>
<evidence type="ECO:0000313" key="3">
    <source>
        <dbReference type="Proteomes" id="UP000005104"/>
    </source>
</evidence>
<feature type="transmembrane region" description="Helical" evidence="1">
    <location>
        <begin position="25"/>
        <end position="42"/>
    </location>
</feature>
<keyword evidence="1" id="KW-0812">Transmembrane</keyword>
<accession>H5Y5J0</accession>
<dbReference type="RefSeq" id="WP_007785035.1">
    <property type="nucleotide sequence ID" value="NZ_CM001441.1"/>
</dbReference>
<keyword evidence="3" id="KW-1185">Reference proteome</keyword>
<evidence type="ECO:0000313" key="2">
    <source>
        <dbReference type="EMBL" id="EHQ90577.1"/>
    </source>
</evidence>
<gene>
    <name evidence="2" type="ORF">DesyoDRAFT_3573</name>
</gene>